<keyword evidence="1" id="KW-0472">Membrane</keyword>
<feature type="non-terminal residue" evidence="2">
    <location>
        <position position="1"/>
    </location>
</feature>
<evidence type="ECO:0000313" key="2">
    <source>
        <dbReference type="EMBL" id="RDX75191.1"/>
    </source>
</evidence>
<accession>A0A371FA81</accession>
<keyword evidence="3" id="KW-1185">Reference proteome</keyword>
<comment type="caution">
    <text evidence="2">The sequence shown here is derived from an EMBL/GenBank/DDBJ whole genome shotgun (WGS) entry which is preliminary data.</text>
</comment>
<protein>
    <submittedName>
        <fullName evidence="2">Uncharacterized protein</fullName>
    </submittedName>
</protein>
<dbReference type="OrthoDB" id="1716820at2759"/>
<feature type="transmembrane region" description="Helical" evidence="1">
    <location>
        <begin position="163"/>
        <end position="182"/>
    </location>
</feature>
<dbReference type="AlphaFoldDB" id="A0A371FA81"/>
<dbReference type="Proteomes" id="UP000257109">
    <property type="component" value="Unassembled WGS sequence"/>
</dbReference>
<dbReference type="EMBL" id="QJKJ01009908">
    <property type="protein sequence ID" value="RDX75191.1"/>
    <property type="molecule type" value="Genomic_DNA"/>
</dbReference>
<name>A0A371FA81_MUCPR</name>
<organism evidence="2 3">
    <name type="scientific">Mucuna pruriens</name>
    <name type="common">Velvet bean</name>
    <name type="synonym">Dolichos pruriens</name>
    <dbReference type="NCBI Taxonomy" id="157652"/>
    <lineage>
        <taxon>Eukaryota</taxon>
        <taxon>Viridiplantae</taxon>
        <taxon>Streptophyta</taxon>
        <taxon>Embryophyta</taxon>
        <taxon>Tracheophyta</taxon>
        <taxon>Spermatophyta</taxon>
        <taxon>Magnoliopsida</taxon>
        <taxon>eudicotyledons</taxon>
        <taxon>Gunneridae</taxon>
        <taxon>Pentapetalae</taxon>
        <taxon>rosids</taxon>
        <taxon>fabids</taxon>
        <taxon>Fabales</taxon>
        <taxon>Fabaceae</taxon>
        <taxon>Papilionoideae</taxon>
        <taxon>50 kb inversion clade</taxon>
        <taxon>NPAAA clade</taxon>
        <taxon>indigoferoid/millettioid clade</taxon>
        <taxon>Phaseoleae</taxon>
        <taxon>Mucuna</taxon>
    </lineage>
</organism>
<evidence type="ECO:0000313" key="3">
    <source>
        <dbReference type="Proteomes" id="UP000257109"/>
    </source>
</evidence>
<keyword evidence="1" id="KW-1133">Transmembrane helix</keyword>
<sequence length="226" mass="26489">MKNRKKNNGDVEGLVWAYYDGSRYDKCTHSNKVCLITTKYTMEKIINDNIRHIGNVREYFNAIDGKFKRFTTYDGVGGVREHVIKIVNWYNKLKSIKVELGEDFLIGRTSYNAQQNVEWSIDEMISILTQEKEIIRKGKSHNVQFIFHNDNNKKKKFLKVKDICVPITLVIMGGFRYFITFIDSFFKTFKATTELKPRCEFYGRHNVPCLAYLNKMELLKGGIIQL</sequence>
<keyword evidence="1" id="KW-0812">Transmembrane</keyword>
<proteinExistence type="predicted"/>
<gene>
    <name evidence="2" type="ORF">CR513_44960</name>
</gene>
<reference evidence="2" key="1">
    <citation type="submission" date="2018-05" db="EMBL/GenBank/DDBJ databases">
        <title>Draft genome of Mucuna pruriens seed.</title>
        <authorList>
            <person name="Nnadi N.E."/>
            <person name="Vos R."/>
            <person name="Hasami M.H."/>
            <person name="Devisetty U.K."/>
            <person name="Aguiy J.C."/>
        </authorList>
    </citation>
    <scope>NUCLEOTIDE SEQUENCE [LARGE SCALE GENOMIC DNA]</scope>
    <source>
        <strain evidence="2">JCA_2017</strain>
    </source>
</reference>
<evidence type="ECO:0000256" key="1">
    <source>
        <dbReference type="SAM" id="Phobius"/>
    </source>
</evidence>